<dbReference type="EMBL" id="NGMO01000001">
    <property type="protein sequence ID" value="OTP12348.1"/>
    <property type="molecule type" value="Genomic_DNA"/>
</dbReference>
<dbReference type="RefSeq" id="WP_086283754.1">
    <property type="nucleotide sequence ID" value="NZ_NGMO01000001.1"/>
</dbReference>
<sequence length="245" mass="27687">MEHAVSKNTEDGLGQLLSNKKLQKRSLHKKIQQANEKIKNTLDNPRLNQAIATDKSPIISLQIKARRFKLMALNGDLSKSGPLLKRRLASKQSVHSHNNSVQQNIKLEESEIQVLEESMKLLTKWTNAEMESGIQVLLQELSQAIAYGEKSINHVLLNEAKQEPFHFESKQLPTLANRMENLPSPNRKAAEVTLEQLSNIDPKVIKGSLRIKLATALFEQNLVYLNQISSKSYVKHSSFSHEPRA</sequence>
<protein>
    <submittedName>
        <fullName evidence="2">Uncharacterized protein</fullName>
    </submittedName>
</protein>
<evidence type="ECO:0000313" key="3">
    <source>
        <dbReference type="Proteomes" id="UP000194933"/>
    </source>
</evidence>
<dbReference type="AlphaFoldDB" id="A0A2C9XR67"/>
<proteinExistence type="predicted"/>
<accession>A0A2C9XR67</accession>
<comment type="caution">
    <text evidence="2">The sequence shown here is derived from an EMBL/GenBank/DDBJ whole genome shotgun (WGS) entry which is preliminary data.</text>
</comment>
<gene>
    <name evidence="2" type="ORF">A5844_000580</name>
</gene>
<name>A0A2C9XR67_9ENTE</name>
<dbReference type="Proteomes" id="UP000194933">
    <property type="component" value="Unassembled WGS sequence"/>
</dbReference>
<evidence type="ECO:0000313" key="2">
    <source>
        <dbReference type="EMBL" id="OTP12348.1"/>
    </source>
</evidence>
<keyword evidence="3" id="KW-1185">Reference proteome</keyword>
<organism evidence="2 3">
    <name type="scientific">Candidatus Enterococcus wittei</name>
    <dbReference type="NCBI Taxonomy" id="1987383"/>
    <lineage>
        <taxon>Bacteria</taxon>
        <taxon>Bacillati</taxon>
        <taxon>Bacillota</taxon>
        <taxon>Bacilli</taxon>
        <taxon>Lactobacillales</taxon>
        <taxon>Enterococcaceae</taxon>
        <taxon>Enterococcus</taxon>
    </lineage>
</organism>
<keyword evidence="1" id="KW-0175">Coiled coil</keyword>
<reference evidence="2 3" key="1">
    <citation type="submission" date="2017-05" db="EMBL/GenBank/DDBJ databases">
        <title>The Genome Sequence of Enterococcus sp. 10A9_DIV0425.</title>
        <authorList>
            <consortium name="The Broad Institute Genomics Platform"/>
            <consortium name="The Broad Institute Genomic Center for Infectious Diseases"/>
            <person name="Earl A."/>
            <person name="Manson A."/>
            <person name="Schwartman J."/>
            <person name="Gilmore M."/>
            <person name="Abouelleil A."/>
            <person name="Cao P."/>
            <person name="Chapman S."/>
            <person name="Cusick C."/>
            <person name="Shea T."/>
            <person name="Young S."/>
            <person name="Neafsey D."/>
            <person name="Nusbaum C."/>
            <person name="Birren B."/>
        </authorList>
    </citation>
    <scope>NUCLEOTIDE SEQUENCE [LARGE SCALE GENOMIC DNA]</scope>
    <source>
        <strain evidence="2 3">10A9_DIV0425</strain>
    </source>
</reference>
<feature type="coiled-coil region" evidence="1">
    <location>
        <begin position="17"/>
        <end position="44"/>
    </location>
</feature>
<evidence type="ECO:0000256" key="1">
    <source>
        <dbReference type="SAM" id="Coils"/>
    </source>
</evidence>